<dbReference type="PATRIC" id="fig|1001583.3.peg.2555"/>
<feature type="compositionally biased region" description="Polar residues" evidence="1">
    <location>
        <begin position="41"/>
        <end position="52"/>
    </location>
</feature>
<dbReference type="Proteomes" id="UP000012042">
    <property type="component" value="Plasmid pKB290-8"/>
</dbReference>
<dbReference type="AlphaFoldDB" id="M5AIG9"/>
<sequence>MIKGGTVMNKKKLRWLYGLGALIVIVLAASFIIKAVNGHQKSNTSSSSAKVEQTSSKKKTSNSSTSSVSSSSSSQVQATSSTNQQTSSSAQSSSSTQPAVGTVTTRPQGAWVTTFEHNLYNGYKVTPNYYKYYGNGLWEVWVNEINTNDYPYVTVNQYTGNFHG</sequence>
<proteinExistence type="predicted"/>
<keyword evidence="2" id="KW-0812">Transmembrane</keyword>
<feature type="transmembrane region" description="Helical" evidence="2">
    <location>
        <begin position="15"/>
        <end position="33"/>
    </location>
</feature>
<evidence type="ECO:0000256" key="1">
    <source>
        <dbReference type="SAM" id="MobiDB-lite"/>
    </source>
</evidence>
<feature type="region of interest" description="Disordered" evidence="1">
    <location>
        <begin position="41"/>
        <end position="102"/>
    </location>
</feature>
<dbReference type="KEGG" id="lbk:LVISKB_P8-0005"/>
<keyword evidence="2" id="KW-0472">Membrane</keyword>
<accession>M5AIG9</accession>
<protein>
    <submittedName>
        <fullName evidence="3">Uncharacterized protein</fullName>
    </submittedName>
</protein>
<feature type="compositionally biased region" description="Low complexity" evidence="1">
    <location>
        <begin position="61"/>
        <end position="97"/>
    </location>
</feature>
<gene>
    <name evidence="3" type="ORF">LVISKB_P8-0005</name>
</gene>
<organism evidence="3 4">
    <name type="scientific">Levilactobacillus brevis KB290</name>
    <dbReference type="NCBI Taxonomy" id="1001583"/>
    <lineage>
        <taxon>Bacteria</taxon>
        <taxon>Bacillati</taxon>
        <taxon>Bacillota</taxon>
        <taxon>Bacilli</taxon>
        <taxon>Lactobacillales</taxon>
        <taxon>Lactobacillaceae</taxon>
        <taxon>Levilactobacillus</taxon>
    </lineage>
</organism>
<dbReference type="HOGENOM" id="CLU_1616906_0_0_9"/>
<evidence type="ECO:0000256" key="2">
    <source>
        <dbReference type="SAM" id="Phobius"/>
    </source>
</evidence>
<dbReference type="EMBL" id="AP012175">
    <property type="protein sequence ID" value="BAN08210.1"/>
    <property type="molecule type" value="Genomic_DNA"/>
</dbReference>
<keyword evidence="2" id="KW-1133">Transmembrane helix</keyword>
<reference evidence="3 4" key="1">
    <citation type="journal article" date="2013" name="PLoS ONE">
        <title>Genomic Analysis by Deep Sequencing of the Probiotic Lactobacillus brevis KB290 Harboring Nine Plasmids Reveals Genomic Stability.</title>
        <authorList>
            <person name="Fukao M."/>
            <person name="Oshima K."/>
            <person name="Morita H."/>
            <person name="Toh H."/>
            <person name="Suda W."/>
            <person name="Kim S.W."/>
            <person name="Suzuki S."/>
            <person name="Yakabe T."/>
            <person name="Hattori M."/>
            <person name="Yajima N."/>
        </authorList>
    </citation>
    <scope>NUCLEOTIDE SEQUENCE [LARGE SCALE GENOMIC DNA]</scope>
    <source>
        <strain evidence="3 4">KB290</strain>
        <plasmid evidence="3">pKB290-8</plasmid>
    </source>
</reference>
<name>M5AIG9_LEVBR</name>
<evidence type="ECO:0000313" key="3">
    <source>
        <dbReference type="EMBL" id="BAN08210.1"/>
    </source>
</evidence>
<keyword evidence="3" id="KW-0614">Plasmid</keyword>
<evidence type="ECO:0000313" key="4">
    <source>
        <dbReference type="Proteomes" id="UP000012042"/>
    </source>
</evidence>
<geneLocation type="plasmid" evidence="3 4">
    <name>pKB290-8</name>
</geneLocation>